<evidence type="ECO:0000256" key="4">
    <source>
        <dbReference type="ARBA" id="ARBA00022728"/>
    </source>
</evidence>
<keyword evidence="8" id="KW-1185">Reference proteome</keyword>
<comment type="function">
    <text evidence="7">Required for pre-mRNA splicing.</text>
</comment>
<evidence type="ECO:0000256" key="6">
    <source>
        <dbReference type="ARBA" id="ARBA00023242"/>
    </source>
</evidence>
<protein>
    <recommendedName>
        <fullName evidence="7">Pre-mRNA-splicing factor 38</fullName>
    </recommendedName>
</protein>
<evidence type="ECO:0000313" key="8">
    <source>
        <dbReference type="Proteomes" id="UP000887564"/>
    </source>
</evidence>
<evidence type="ECO:0000256" key="1">
    <source>
        <dbReference type="ARBA" id="ARBA00004123"/>
    </source>
</evidence>
<dbReference type="WBParaSite" id="PEQ_0000279601-mRNA-1">
    <property type="protein sequence ID" value="PEQ_0000279601-mRNA-1"/>
    <property type="gene ID" value="PEQ_0000279601"/>
</dbReference>
<dbReference type="GO" id="GO:0000398">
    <property type="term" value="P:mRNA splicing, via spliceosome"/>
    <property type="evidence" value="ECO:0007669"/>
    <property type="project" value="UniProtKB-UniRule"/>
</dbReference>
<dbReference type="PANTHER" id="PTHR23142">
    <property type="entry name" value="PRE-MRNA-SPLICING FACTOR 38A-RELATED"/>
    <property type="match status" value="1"/>
</dbReference>
<evidence type="ECO:0000256" key="7">
    <source>
        <dbReference type="RuleBase" id="RU367025"/>
    </source>
</evidence>
<sequence>MTGMCGGGECTFRCEALVPAVWKQLVSMINNRDSPYIRGIGFMYIRFCQPPTDLWAWMEPYLVLFLFHSGVDPMFNSGKEMSMIEIETEIEEGVEAERQIVTGQGSVLENAIGIVIGKEKGIEINGKISGGAHVIDRPQYRYLLVLQAIGNITSREGGQDDKLIDVDVSFMLSSCCMLRFVLVC</sequence>
<dbReference type="GO" id="GO:0005681">
    <property type="term" value="C:spliceosomal complex"/>
    <property type="evidence" value="ECO:0007669"/>
    <property type="project" value="UniProtKB-KW"/>
</dbReference>
<dbReference type="Pfam" id="PF03371">
    <property type="entry name" value="PRP38"/>
    <property type="match status" value="1"/>
</dbReference>
<keyword evidence="5 7" id="KW-0508">mRNA splicing</keyword>
<accession>A0A914R8K2</accession>
<dbReference type="Proteomes" id="UP000887564">
    <property type="component" value="Unplaced"/>
</dbReference>
<organism evidence="8 9">
    <name type="scientific">Parascaris equorum</name>
    <name type="common">Equine roundworm</name>
    <dbReference type="NCBI Taxonomy" id="6256"/>
    <lineage>
        <taxon>Eukaryota</taxon>
        <taxon>Metazoa</taxon>
        <taxon>Ecdysozoa</taxon>
        <taxon>Nematoda</taxon>
        <taxon>Chromadorea</taxon>
        <taxon>Rhabditida</taxon>
        <taxon>Spirurina</taxon>
        <taxon>Ascaridomorpha</taxon>
        <taxon>Ascaridoidea</taxon>
        <taxon>Ascarididae</taxon>
        <taxon>Parascaris</taxon>
    </lineage>
</organism>
<name>A0A914R8K2_PAREQ</name>
<keyword evidence="3 7" id="KW-0507">mRNA processing</keyword>
<comment type="similarity">
    <text evidence="2 7">Belongs to the PRP38 family.</text>
</comment>
<evidence type="ECO:0000256" key="2">
    <source>
        <dbReference type="ARBA" id="ARBA00006164"/>
    </source>
</evidence>
<keyword evidence="4 7" id="KW-0747">Spliceosome</keyword>
<evidence type="ECO:0000313" key="9">
    <source>
        <dbReference type="WBParaSite" id="PEQ_0000279601-mRNA-1"/>
    </source>
</evidence>
<proteinExistence type="inferred from homology"/>
<evidence type="ECO:0000256" key="3">
    <source>
        <dbReference type="ARBA" id="ARBA00022664"/>
    </source>
</evidence>
<dbReference type="InterPro" id="IPR005037">
    <property type="entry name" value="PRP38"/>
</dbReference>
<evidence type="ECO:0000256" key="5">
    <source>
        <dbReference type="ARBA" id="ARBA00023187"/>
    </source>
</evidence>
<comment type="subcellular location">
    <subcellularLocation>
        <location evidence="1 7">Nucleus</location>
    </subcellularLocation>
</comment>
<dbReference type="AlphaFoldDB" id="A0A914R8K2"/>
<reference evidence="9" key="1">
    <citation type="submission" date="2022-11" db="UniProtKB">
        <authorList>
            <consortium name="WormBaseParasite"/>
        </authorList>
    </citation>
    <scope>IDENTIFICATION</scope>
</reference>
<keyword evidence="6 7" id="KW-0539">Nucleus</keyword>